<keyword evidence="2" id="KW-0813">Transport</keyword>
<keyword evidence="2 4" id="KW-0150">Chloroplast</keyword>
<evidence type="ECO:0000256" key="1">
    <source>
        <dbReference type="ARBA" id="ARBA00004141"/>
    </source>
</evidence>
<name>A0A6M8Z7S2_9BRAS</name>
<accession>A0A6M8Z7S2</accession>
<sequence>MMVFQSFILGNLVSLCMKIINSVVVVGLYYGFLTTFSIGPSYLFLLRARVMDEGEEGTEKKVSATTGFIAGQLMMFISIYYAPLHLALGRPHTITVLALPYLLFHFFWNNHKHFFDYGSTTRNEMRNLRIQCVFLNNLIFQLFNHFILPSSMLARLVNIYMFRCNNKMLFVTSSFVGWLIGHILFMKWVGLVLVWIQQNNLIRSNVLIRSNKYKFLVSELRNSMARIFSILLFITCVYYLGRIPSPIFTKKLKGTSETGGTKQDQEVSTEEAPFPSLFSEEGEDLDKIDEMEEIRVNGKDKINKDDEFHVRTYYNYKTVSENLDGNKDNSNLEFFKIKKKEDHFLWFEKPFVTLVFDYKRWNRPNRYIKNDKIENTVRNEMSQYFFYTCQSDGKERISFTYPPNLSTFFEMIQKKIPSFTREKASSDQVSTYWSLINEEKKENLKKDFLNRIEALDKEWSVENILEKTTRFCHNETKNEYLPKIYDPFLHGISRGRIKKLPPFQIITETYRKKNIGGSWINKIHGLLLKINYHKFEQTIEKFNRKSLSIEKKLSFFSEPQEEEKINSEEEIKIFKFLFDVVRTDSNDQTLIKNLMDFREINKKVPRWSYKLISDLEELEGENEENVPMEPGIRSRKGKRVVIFTDKEPHNEMYTNLKDNQNSDQKDEMALIRYSQQSDFRREIIKGSMRSQRRKTVIWEFFQAKVHSPLFVDRMDKLFFFSFDIWGLKKKILRNFMWKNKKKKIKKKEEEQSKIEEKRRIEIAETWDSFQFAQIIRGSLLVTQSILRKYIILPLLIIIKNSVRMLLFQIPEWSEDLKDWKREMYVKCTYNGVQLSETEFPRNWLTDGIQIKILFPFYLKPWHKSKFQASQKAGLKKTKGKGEKNDFCFLTVWGMETELPFGSAQKKPSFFEPISKELKKRIKKFKPKSFLVLRIFKERTTIFLNVAKEIKNWILKNFLFIKGKKKDLSKQNVIPLFGPSEIYELNETKKDSMISNQIIHELSVQNKSMEWTNSSLSKTKIKNLIDRIKTIRNQIEEISKEKQNLTNSCTKLRYDSKIIESSKKIWQTFKRKNTRLIRKSFFFIKFCIEQLSIAIFLGIINIPRITTQLFFESTKTFLDKYIYKNEENGEKINKKKNTIYFISTIKNLISNKKKISYHLCSLSQAYVFYKLSQIQVSNFSKFKAVLEYNICITSFFVKNQIKFFFQEQGIFHYELKNKTFLNSEVNQWKNWLRSHYQYNLPQIAWARLVTKKWKKKINQNSLVLNPSLTKENSYEKKKFDNYKKQNFFEADSLLNPKHNFKKDSIYNIFCYKSIHSTEKNFDMSIGIALDNYLVSSFLEKYNIRGIGEIRHRKYLDWRFINFWFTKKVNIEPWVDTKSQKKYINTKVQNYQRIEKKIKTGLANQKRNFFDWMGMNEEILNHHITNFEFFFFPEFFLFSSTYKMKPWVIPIKLLLLNFNENINVNKKITRKKKGFIPSNEKKSFRFYNLNKEEKELVGEVELESDKEKKRNPELALSNQEKNIEENYIESTIKKRKNKKQYKSNTEAELDLFLTRYSRFQLRWNFFFNQKILNNVKVYCLLVRLKNPNEIAISSIERGEMSLDILMIEKNFTFAKLMKKGILIIEPVRLSVQNDGQLIIYRTIGISLVHKNKHKISKRYKKKRYIDKKKIEKSITKYKNKTVNRKTNNYDFFVPENILSPKRRREFRILICFNLKKKTAKDINSRFAKNIQNLTTVLHKKKDLDKDKKNLINLKSFLWPNFRLEDLACMNRYWFNTTNGNHFSMIRIHMYTRFPIH</sequence>
<dbReference type="PANTHER" id="PTHR33163">
    <property type="entry name" value="PROTEIN TIC 214-RELATED"/>
    <property type="match status" value="1"/>
</dbReference>
<keyword evidence="2" id="KW-1001">Plastid inner membrane</keyword>
<feature type="transmembrane region" description="Helical" evidence="2">
    <location>
        <begin position="128"/>
        <end position="148"/>
    </location>
</feature>
<feature type="coiled-coil region" evidence="3">
    <location>
        <begin position="1020"/>
        <end position="1047"/>
    </location>
</feature>
<comment type="subunit">
    <text evidence="2">Part of the Tic complex.</text>
</comment>
<keyword evidence="2" id="KW-0472">Membrane</keyword>
<feature type="transmembrane region" description="Helical" evidence="2">
    <location>
        <begin position="28"/>
        <end position="50"/>
    </location>
</feature>
<proteinExistence type="inferred from homology"/>
<feature type="transmembrane region" description="Helical" evidence="2">
    <location>
        <begin position="168"/>
        <end position="196"/>
    </location>
</feature>
<feature type="transmembrane region" description="Helical" evidence="2">
    <location>
        <begin position="223"/>
        <end position="241"/>
    </location>
</feature>
<gene>
    <name evidence="4" type="primary">ycf1</name>
    <name evidence="2" type="synonym">TIC214</name>
</gene>
<keyword evidence="2" id="KW-0812">Transmembrane</keyword>
<comment type="similarity">
    <text evidence="2">Belongs to the TIC214 family.</text>
</comment>
<dbReference type="GO" id="GO:0015031">
    <property type="term" value="P:protein transport"/>
    <property type="evidence" value="ECO:0007669"/>
    <property type="project" value="UniProtKB-KW"/>
</dbReference>
<evidence type="ECO:0000256" key="2">
    <source>
        <dbReference type="RuleBase" id="RU364085"/>
    </source>
</evidence>
<keyword evidence="2 4" id="KW-0934">Plastid</keyword>
<dbReference type="InterPro" id="IPR008896">
    <property type="entry name" value="TIC214"/>
</dbReference>
<feature type="transmembrane region" description="Helical" evidence="2">
    <location>
        <begin position="88"/>
        <end position="108"/>
    </location>
</feature>
<dbReference type="EMBL" id="MK637770">
    <property type="protein sequence ID" value="QKK47333.1"/>
    <property type="molecule type" value="Genomic_DNA"/>
</dbReference>
<keyword evidence="2" id="KW-0653">Protein transport</keyword>
<comment type="subcellular location">
    <subcellularLocation>
        <location evidence="1">Membrane</location>
        <topology evidence="1">Multi-pass membrane protein</topology>
    </subcellularLocation>
    <subcellularLocation>
        <location evidence="2">Plastid</location>
        <location evidence="2">Chloroplast inner membrane</location>
    </subcellularLocation>
</comment>
<geneLocation type="chloroplast" evidence="4"/>
<keyword evidence="3" id="KW-0175">Coiled coil</keyword>
<evidence type="ECO:0000256" key="3">
    <source>
        <dbReference type="SAM" id="Coils"/>
    </source>
</evidence>
<feature type="transmembrane region" description="Helical" evidence="2">
    <location>
        <begin position="62"/>
        <end position="82"/>
    </location>
</feature>
<protein>
    <recommendedName>
        <fullName evidence="2">Protein TIC 214</fullName>
    </recommendedName>
    <alternativeName>
        <fullName evidence="2">Translocon at the inner envelope membrane of chloroplasts 214</fullName>
    </alternativeName>
</protein>
<dbReference type="GO" id="GO:0009706">
    <property type="term" value="C:chloroplast inner membrane"/>
    <property type="evidence" value="ECO:0007669"/>
    <property type="project" value="UniProtKB-SubCell"/>
</dbReference>
<evidence type="ECO:0000313" key="4">
    <source>
        <dbReference type="EMBL" id="QKK47333.1"/>
    </source>
</evidence>
<comment type="function">
    <text evidence="2">Involved in protein precursor import into chloroplasts. May be part of an intermediate translocation complex acting as a protein-conducting channel at the inner envelope.</text>
</comment>
<organism evidence="4">
    <name type="scientific">Phoenicaulis cheiranthoides</name>
    <dbReference type="NCBI Taxonomy" id="359876"/>
    <lineage>
        <taxon>Eukaryota</taxon>
        <taxon>Viridiplantae</taxon>
        <taxon>Streptophyta</taxon>
        <taxon>Embryophyta</taxon>
        <taxon>Tracheophyta</taxon>
        <taxon>Spermatophyta</taxon>
        <taxon>Magnoliopsida</taxon>
        <taxon>eudicotyledons</taxon>
        <taxon>Gunneridae</taxon>
        <taxon>Pentapetalae</taxon>
        <taxon>rosids</taxon>
        <taxon>malvids</taxon>
        <taxon>Brassicales</taxon>
        <taxon>Brassicaceae</taxon>
        <taxon>Boechereae</taxon>
        <taxon>Phoenicaulis</taxon>
    </lineage>
</organism>
<keyword evidence="2" id="KW-1133">Transmembrane helix</keyword>
<dbReference type="Pfam" id="PF05758">
    <property type="entry name" value="Ycf1"/>
    <property type="match status" value="1"/>
</dbReference>
<reference evidence="4" key="1">
    <citation type="submission" date="2019-03" db="EMBL/GenBank/DDBJ databases">
        <authorList>
            <person name="Rigault P."/>
            <person name="Hohmann N."/>
            <person name="Wolf E."/>
            <person name="Koch M."/>
        </authorList>
    </citation>
    <scope>NUCLEOTIDE SEQUENCE</scope>
</reference>
<dbReference type="PANTHER" id="PTHR33163:SF40">
    <property type="entry name" value="PROTEIN TIC 214"/>
    <property type="match status" value="1"/>
</dbReference>